<evidence type="ECO:0000313" key="10">
    <source>
        <dbReference type="Proteomes" id="UP000554482"/>
    </source>
</evidence>
<dbReference type="InterPro" id="IPR036412">
    <property type="entry name" value="HAD-like_sf"/>
</dbReference>
<dbReference type="Gene3D" id="3.40.50.1000">
    <property type="entry name" value="HAD superfamily/HAD-like"/>
    <property type="match status" value="1"/>
</dbReference>
<dbReference type="GO" id="GO:0046872">
    <property type="term" value="F:metal ion binding"/>
    <property type="evidence" value="ECO:0007669"/>
    <property type="project" value="UniProtKB-KW"/>
</dbReference>
<proteinExistence type="inferred from homology"/>
<gene>
    <name evidence="9" type="ORF">FRX31_019695</name>
</gene>
<dbReference type="SFLD" id="SFLDS00003">
    <property type="entry name" value="Haloacid_Dehalogenase"/>
    <property type="match status" value="1"/>
</dbReference>
<dbReference type="Proteomes" id="UP000554482">
    <property type="component" value="Unassembled WGS sequence"/>
</dbReference>
<comment type="cofactor">
    <cofactor evidence="1">
        <name>Mg(2+)</name>
        <dbReference type="ChEBI" id="CHEBI:18420"/>
    </cofactor>
</comment>
<evidence type="ECO:0000256" key="5">
    <source>
        <dbReference type="ARBA" id="ARBA00038981"/>
    </source>
</evidence>
<evidence type="ECO:0000256" key="2">
    <source>
        <dbReference type="ARBA" id="ARBA00022723"/>
    </source>
</evidence>
<dbReference type="EMBL" id="JABWDY010023701">
    <property type="protein sequence ID" value="KAF5190718.1"/>
    <property type="molecule type" value="Genomic_DNA"/>
</dbReference>
<dbReference type="GO" id="GO:0043136">
    <property type="term" value="F:sn-glycerol 3-phosphatase activity"/>
    <property type="evidence" value="ECO:0007669"/>
    <property type="project" value="TreeGrafter"/>
</dbReference>
<evidence type="ECO:0000313" key="9">
    <source>
        <dbReference type="EMBL" id="KAF5190718.1"/>
    </source>
</evidence>
<dbReference type="InterPro" id="IPR023214">
    <property type="entry name" value="HAD_sf"/>
</dbReference>
<evidence type="ECO:0000256" key="3">
    <source>
        <dbReference type="ARBA" id="ARBA00022801"/>
    </source>
</evidence>
<comment type="similarity">
    <text evidence="8">Belongs to the HAD-like hydrolase superfamily. DOG/GPP family.</text>
</comment>
<dbReference type="InterPro" id="IPR006439">
    <property type="entry name" value="HAD-SF_hydro_IA"/>
</dbReference>
<keyword evidence="2" id="KW-0479">Metal-binding</keyword>
<dbReference type="SFLD" id="SFLDG01129">
    <property type="entry name" value="C1.5:_HAD__Beta-PGM__Phosphata"/>
    <property type="match status" value="1"/>
</dbReference>
<keyword evidence="10" id="KW-1185">Reference proteome</keyword>
<dbReference type="FunFam" id="3.40.50.1000:FF:000055">
    <property type="entry name" value="Haloacid dehalogenase-like hydrolase family protein"/>
    <property type="match status" value="1"/>
</dbReference>
<evidence type="ECO:0000256" key="8">
    <source>
        <dbReference type="ARBA" id="ARBA00061496"/>
    </source>
</evidence>
<dbReference type="PANTHER" id="PTHR18901">
    <property type="entry name" value="2-DEOXYGLUCOSE-6-PHOSPHATE PHOSPHATASE 2"/>
    <property type="match status" value="1"/>
</dbReference>
<evidence type="ECO:0000256" key="7">
    <source>
        <dbReference type="ARBA" id="ARBA00049369"/>
    </source>
</evidence>
<dbReference type="AlphaFoldDB" id="A0A7J6W1S1"/>
<evidence type="ECO:0000256" key="6">
    <source>
        <dbReference type="ARBA" id="ARBA00048354"/>
    </source>
</evidence>
<keyword evidence="3" id="KW-0378">Hydrolase</keyword>
<dbReference type="OrthoDB" id="40579at2759"/>
<name>A0A7J6W1S1_THATH</name>
<dbReference type="PANTHER" id="PTHR18901:SF38">
    <property type="entry name" value="PSEUDOURIDINE-5'-PHOSPHATASE"/>
    <property type="match status" value="1"/>
</dbReference>
<dbReference type="SUPFAM" id="SSF56784">
    <property type="entry name" value="HAD-like"/>
    <property type="match status" value="1"/>
</dbReference>
<dbReference type="Gene3D" id="1.10.150.240">
    <property type="entry name" value="Putative phosphatase, domain 2"/>
    <property type="match status" value="1"/>
</dbReference>
<dbReference type="EC" id="3.1.3.21" evidence="5"/>
<dbReference type="GO" id="GO:0006114">
    <property type="term" value="P:glycerol biosynthetic process"/>
    <property type="evidence" value="ECO:0007669"/>
    <property type="project" value="TreeGrafter"/>
</dbReference>
<evidence type="ECO:0000256" key="4">
    <source>
        <dbReference type="ARBA" id="ARBA00022842"/>
    </source>
</evidence>
<organism evidence="9 10">
    <name type="scientific">Thalictrum thalictroides</name>
    <name type="common">Rue-anemone</name>
    <name type="synonym">Anemone thalictroides</name>
    <dbReference type="NCBI Taxonomy" id="46969"/>
    <lineage>
        <taxon>Eukaryota</taxon>
        <taxon>Viridiplantae</taxon>
        <taxon>Streptophyta</taxon>
        <taxon>Embryophyta</taxon>
        <taxon>Tracheophyta</taxon>
        <taxon>Spermatophyta</taxon>
        <taxon>Magnoliopsida</taxon>
        <taxon>Ranunculales</taxon>
        <taxon>Ranunculaceae</taxon>
        <taxon>Thalictroideae</taxon>
        <taxon>Thalictrum</taxon>
    </lineage>
</organism>
<dbReference type="InterPro" id="IPR023198">
    <property type="entry name" value="PGP-like_dom2"/>
</dbReference>
<comment type="catalytic activity">
    <reaction evidence="7">
        <text>sn-glycerol 1-phosphate + H2O = glycerol + phosphate</text>
        <dbReference type="Rhea" id="RHEA:46084"/>
        <dbReference type="ChEBI" id="CHEBI:15377"/>
        <dbReference type="ChEBI" id="CHEBI:17754"/>
        <dbReference type="ChEBI" id="CHEBI:43474"/>
        <dbReference type="ChEBI" id="CHEBI:57685"/>
        <dbReference type="EC" id="3.1.3.21"/>
    </reaction>
</comment>
<keyword evidence="4" id="KW-0460">Magnesium</keyword>
<comment type="catalytic activity">
    <reaction evidence="6">
        <text>sn-glycerol 3-phosphate + H2O = glycerol + phosphate</text>
        <dbReference type="Rhea" id="RHEA:66372"/>
        <dbReference type="ChEBI" id="CHEBI:15377"/>
        <dbReference type="ChEBI" id="CHEBI:17754"/>
        <dbReference type="ChEBI" id="CHEBI:43474"/>
        <dbReference type="ChEBI" id="CHEBI:57597"/>
        <dbReference type="EC" id="3.1.3.21"/>
    </reaction>
</comment>
<dbReference type="Pfam" id="PF00702">
    <property type="entry name" value="Hydrolase"/>
    <property type="match status" value="1"/>
</dbReference>
<protein>
    <recommendedName>
        <fullName evidence="5">glycerol-1-phosphatase</fullName>
        <ecNumber evidence="5">3.1.3.21</ecNumber>
    </recommendedName>
</protein>
<accession>A0A7J6W1S1</accession>
<dbReference type="FunFam" id="1.10.150.240:FF:000001">
    <property type="entry name" value="Haloacid dehalogenase-like hydrolase domain"/>
    <property type="match status" value="1"/>
</dbReference>
<evidence type="ECO:0000256" key="1">
    <source>
        <dbReference type="ARBA" id="ARBA00001946"/>
    </source>
</evidence>
<reference evidence="9 10" key="1">
    <citation type="submission" date="2020-06" db="EMBL/GenBank/DDBJ databases">
        <title>Transcriptomic and genomic resources for Thalictrum thalictroides and T. hernandezii: Facilitating candidate gene discovery in an emerging model plant lineage.</title>
        <authorList>
            <person name="Arias T."/>
            <person name="Riano-Pachon D.M."/>
            <person name="Di Stilio V.S."/>
        </authorList>
    </citation>
    <scope>NUCLEOTIDE SEQUENCE [LARGE SCALE GENOMIC DNA]</scope>
    <source>
        <strain evidence="10">cv. WT478/WT964</strain>
        <tissue evidence="9">Leaves</tissue>
    </source>
</reference>
<sequence>MLRIQQFKVVSTRLESQTQHLFRNKQLFIKPNSLIRYPAISSNISTANSQSISSNLIMVNSIDEISTKRASITHILFDMDGLLLDTENFYSQVQEEILARFGKKFDWSLKVKMMGAKALESAKIFVEESGISDSLTPEQFLVEREDMLQHLFPTCKLMPGVSRLVHHFHKSGIPMAVATGSNERDFELKAQNHGDILSMMHHIVNGDDHEVKQGKPSPDIFLAAARRFEDGLVDPRKILVFEDAPAGVAAAKKAGMSVVMVPDPGLDSSYHSGADQVLSSLSDFNPAEWGLPPFQDVAS</sequence>
<dbReference type="NCBIfam" id="TIGR01509">
    <property type="entry name" value="HAD-SF-IA-v3"/>
    <property type="match status" value="1"/>
</dbReference>
<comment type="caution">
    <text evidence="9">The sequence shown here is derived from an EMBL/GenBank/DDBJ whole genome shotgun (WGS) entry which is preliminary data.</text>
</comment>